<sequence length="310" mass="34682">MRFQPILAGLVYGLLSVSSQAAPFNPDTRSVSLNERADKASVTSDWVFDGVDYEKKGKELLSKGEAAYANGHSNDHDYTNVIKHYNVKKQKKTNPQVDLDAQKWISKVANIPIPKNPAIQGGFNVFDKYTLYGYKEEEECHNTVCVVEVFISAKYKTMMPSRLFSKEAPGKPESLYSKDLPVGKRLPMSEILFQCWKTTVEEYNKSEEGKETPVKISDLKHIIGVDVDNETAKKIVEKAKEAKKATTPEFDLKHTDGAPYNAMAYSSSGVSKVWMLADHAIASEFNGLKLHDISVSTVDQRPMIAWELGH</sequence>
<evidence type="ECO:0000256" key="1">
    <source>
        <dbReference type="SAM" id="SignalP"/>
    </source>
</evidence>
<feature type="chain" id="PRO_5025423518" evidence="1">
    <location>
        <begin position="22"/>
        <end position="310"/>
    </location>
</feature>
<gene>
    <name evidence="2" type="ORF">K452DRAFT_300494</name>
</gene>
<dbReference type="EMBL" id="ML995493">
    <property type="protein sequence ID" value="KAF2139459.1"/>
    <property type="molecule type" value="Genomic_DNA"/>
</dbReference>
<dbReference type="Proteomes" id="UP000799438">
    <property type="component" value="Unassembled WGS sequence"/>
</dbReference>
<reference evidence="2" key="1">
    <citation type="journal article" date="2020" name="Stud. Mycol.">
        <title>101 Dothideomycetes genomes: a test case for predicting lifestyles and emergence of pathogens.</title>
        <authorList>
            <person name="Haridas S."/>
            <person name="Albert R."/>
            <person name="Binder M."/>
            <person name="Bloem J."/>
            <person name="Labutti K."/>
            <person name="Salamov A."/>
            <person name="Andreopoulos B."/>
            <person name="Baker S."/>
            <person name="Barry K."/>
            <person name="Bills G."/>
            <person name="Bluhm B."/>
            <person name="Cannon C."/>
            <person name="Castanera R."/>
            <person name="Culley D."/>
            <person name="Daum C."/>
            <person name="Ezra D."/>
            <person name="Gonzalez J."/>
            <person name="Henrissat B."/>
            <person name="Kuo A."/>
            <person name="Liang C."/>
            <person name="Lipzen A."/>
            <person name="Lutzoni F."/>
            <person name="Magnuson J."/>
            <person name="Mondo S."/>
            <person name="Nolan M."/>
            <person name="Ohm R."/>
            <person name="Pangilinan J."/>
            <person name="Park H.-J."/>
            <person name="Ramirez L."/>
            <person name="Alfaro M."/>
            <person name="Sun H."/>
            <person name="Tritt A."/>
            <person name="Yoshinaga Y."/>
            <person name="Zwiers L.-H."/>
            <person name="Turgeon B."/>
            <person name="Goodwin S."/>
            <person name="Spatafora J."/>
            <person name="Crous P."/>
            <person name="Grigoriev I."/>
        </authorList>
    </citation>
    <scope>NUCLEOTIDE SEQUENCE</scope>
    <source>
        <strain evidence="2">CBS 121167</strain>
    </source>
</reference>
<proteinExistence type="predicted"/>
<accession>A0A6A6B5Q9</accession>
<feature type="signal peptide" evidence="1">
    <location>
        <begin position="1"/>
        <end position="21"/>
    </location>
</feature>
<keyword evidence="1" id="KW-0732">Signal</keyword>
<protein>
    <submittedName>
        <fullName evidence="2">Uncharacterized protein</fullName>
    </submittedName>
</protein>
<keyword evidence="3" id="KW-1185">Reference proteome</keyword>
<dbReference type="RefSeq" id="XP_033395172.1">
    <property type="nucleotide sequence ID" value="XM_033542338.1"/>
</dbReference>
<dbReference type="GeneID" id="54299835"/>
<dbReference type="AlphaFoldDB" id="A0A6A6B5Q9"/>
<organism evidence="2 3">
    <name type="scientific">Aplosporella prunicola CBS 121167</name>
    <dbReference type="NCBI Taxonomy" id="1176127"/>
    <lineage>
        <taxon>Eukaryota</taxon>
        <taxon>Fungi</taxon>
        <taxon>Dikarya</taxon>
        <taxon>Ascomycota</taxon>
        <taxon>Pezizomycotina</taxon>
        <taxon>Dothideomycetes</taxon>
        <taxon>Dothideomycetes incertae sedis</taxon>
        <taxon>Botryosphaeriales</taxon>
        <taxon>Aplosporellaceae</taxon>
        <taxon>Aplosporella</taxon>
    </lineage>
</organism>
<name>A0A6A6B5Q9_9PEZI</name>
<evidence type="ECO:0000313" key="3">
    <source>
        <dbReference type="Proteomes" id="UP000799438"/>
    </source>
</evidence>
<dbReference type="OrthoDB" id="4483258at2759"/>
<evidence type="ECO:0000313" key="2">
    <source>
        <dbReference type="EMBL" id="KAF2139459.1"/>
    </source>
</evidence>